<organism evidence="7 8">
    <name type="scientific">Lentinula aff. detonsa</name>
    <dbReference type="NCBI Taxonomy" id="2804958"/>
    <lineage>
        <taxon>Eukaryota</taxon>
        <taxon>Fungi</taxon>
        <taxon>Dikarya</taxon>
        <taxon>Basidiomycota</taxon>
        <taxon>Agaricomycotina</taxon>
        <taxon>Agaricomycetes</taxon>
        <taxon>Agaricomycetidae</taxon>
        <taxon>Agaricales</taxon>
        <taxon>Marasmiineae</taxon>
        <taxon>Omphalotaceae</taxon>
        <taxon>Lentinula</taxon>
    </lineage>
</organism>
<dbReference type="Proteomes" id="UP001163798">
    <property type="component" value="Unassembled WGS sequence"/>
</dbReference>
<reference evidence="7" key="1">
    <citation type="submission" date="2022-08" db="EMBL/GenBank/DDBJ databases">
        <authorList>
            <consortium name="DOE Joint Genome Institute"/>
            <person name="Min B."/>
            <person name="Riley R."/>
            <person name="Sierra-Patev S."/>
            <person name="Naranjo-Ortiz M."/>
            <person name="Looney B."/>
            <person name="Konkel Z."/>
            <person name="Slot J.C."/>
            <person name="Sakamoto Y."/>
            <person name="Steenwyk J.L."/>
            <person name="Rokas A."/>
            <person name="Carro J."/>
            <person name="Camarero S."/>
            <person name="Ferreira P."/>
            <person name="Molpeceres G."/>
            <person name="Ruiz-Duenas F.J."/>
            <person name="Serrano A."/>
            <person name="Henrissat B."/>
            <person name="Drula E."/>
            <person name="Hughes K.W."/>
            <person name="Mata J.L."/>
            <person name="Ishikawa N.K."/>
            <person name="Vargas-Isla R."/>
            <person name="Ushijima S."/>
            <person name="Smith C.A."/>
            <person name="Ahrendt S."/>
            <person name="Andreopoulos W."/>
            <person name="He G."/>
            <person name="Labutti K."/>
            <person name="Lipzen A."/>
            <person name="Ng V."/>
            <person name="Sandor L."/>
            <person name="Barry K."/>
            <person name="Martinez A.T."/>
            <person name="Xiao Y."/>
            <person name="Gibbons J.G."/>
            <person name="Terashima K."/>
            <person name="Hibbett D.S."/>
            <person name="Grigoriev I.V."/>
        </authorList>
    </citation>
    <scope>NUCLEOTIDE SEQUENCE</scope>
    <source>
        <strain evidence="7">TFB10291</strain>
    </source>
</reference>
<dbReference type="GO" id="GO:0003684">
    <property type="term" value="F:damaged DNA binding"/>
    <property type="evidence" value="ECO:0007669"/>
    <property type="project" value="TreeGrafter"/>
</dbReference>
<feature type="coiled-coil region" evidence="4">
    <location>
        <begin position="24"/>
        <end position="58"/>
    </location>
</feature>
<feature type="compositionally biased region" description="Basic and acidic residues" evidence="5">
    <location>
        <begin position="529"/>
        <end position="540"/>
    </location>
</feature>
<feature type="domain" description="DNA endonuclease activator Ctp1 C-terminal" evidence="6">
    <location>
        <begin position="592"/>
        <end position="712"/>
    </location>
</feature>
<evidence type="ECO:0000256" key="3">
    <source>
        <dbReference type="ARBA" id="ARBA00023242"/>
    </source>
</evidence>
<dbReference type="EMBL" id="MU793649">
    <property type="protein sequence ID" value="KAJ3780821.1"/>
    <property type="molecule type" value="Genomic_DNA"/>
</dbReference>
<proteinExistence type="predicted"/>
<evidence type="ECO:0000256" key="5">
    <source>
        <dbReference type="SAM" id="MobiDB-lite"/>
    </source>
</evidence>
<evidence type="ECO:0000313" key="8">
    <source>
        <dbReference type="Proteomes" id="UP001163798"/>
    </source>
</evidence>
<feature type="compositionally biased region" description="Polar residues" evidence="5">
    <location>
        <begin position="330"/>
        <end position="341"/>
    </location>
</feature>
<keyword evidence="3" id="KW-0539">Nucleus</keyword>
<dbReference type="PANTHER" id="PTHR15107:SF0">
    <property type="entry name" value="DNA ENDONUCLEASE ACTIVATOR CTP1 C-TERMINAL DOMAIN-CONTAINING PROTEIN"/>
    <property type="match status" value="1"/>
</dbReference>
<keyword evidence="4" id="KW-0175">Coiled coil</keyword>
<feature type="coiled-coil region" evidence="4">
    <location>
        <begin position="97"/>
        <end position="166"/>
    </location>
</feature>
<feature type="compositionally biased region" description="Low complexity" evidence="5">
    <location>
        <begin position="316"/>
        <end position="329"/>
    </location>
</feature>
<keyword evidence="2" id="KW-0227">DNA damage</keyword>
<dbReference type="Pfam" id="PF08573">
    <property type="entry name" value="SAE2"/>
    <property type="match status" value="1"/>
</dbReference>
<feature type="compositionally biased region" description="Polar residues" evidence="5">
    <location>
        <begin position="501"/>
        <end position="510"/>
    </location>
</feature>
<comment type="caution">
    <text evidence="7">The sequence shown here is derived from an EMBL/GenBank/DDBJ whole genome shotgun (WGS) entry which is preliminary data.</text>
</comment>
<dbReference type="GO" id="GO:0005634">
    <property type="term" value="C:nucleus"/>
    <property type="evidence" value="ECO:0007669"/>
    <property type="project" value="UniProtKB-SubCell"/>
</dbReference>
<feature type="compositionally biased region" description="Polar residues" evidence="5">
    <location>
        <begin position="669"/>
        <end position="685"/>
    </location>
</feature>
<protein>
    <recommendedName>
        <fullName evidence="6">DNA endonuclease activator Ctp1 C-terminal domain-containing protein</fullName>
    </recommendedName>
</protein>
<feature type="compositionally biased region" description="Basic and acidic residues" evidence="5">
    <location>
        <begin position="713"/>
        <end position="746"/>
    </location>
</feature>
<feature type="compositionally biased region" description="Basic and acidic residues" evidence="5">
    <location>
        <begin position="474"/>
        <end position="500"/>
    </location>
</feature>
<dbReference type="GO" id="GO:0010792">
    <property type="term" value="P:DNA double-strand break processing involved in repair via single-strand annealing"/>
    <property type="evidence" value="ECO:0007669"/>
    <property type="project" value="TreeGrafter"/>
</dbReference>
<dbReference type="InterPro" id="IPR033316">
    <property type="entry name" value="RBBP8-like"/>
</dbReference>
<feature type="compositionally biased region" description="Polar residues" evidence="5">
    <location>
        <begin position="280"/>
        <end position="301"/>
    </location>
</feature>
<feature type="region of interest" description="Disordered" evidence="5">
    <location>
        <begin position="226"/>
        <end position="267"/>
    </location>
</feature>
<feature type="region of interest" description="Disordered" evidence="5">
    <location>
        <begin position="599"/>
        <end position="746"/>
    </location>
</feature>
<gene>
    <name evidence="7" type="ORF">GGU10DRAFT_278671</name>
</gene>
<feature type="compositionally biased region" description="Polar residues" evidence="5">
    <location>
        <begin position="238"/>
        <end position="247"/>
    </location>
</feature>
<name>A0AA38KDH3_9AGAR</name>
<feature type="region of interest" description="Disordered" evidence="5">
    <location>
        <begin position="279"/>
        <end position="551"/>
    </location>
</feature>
<feature type="compositionally biased region" description="Basic residues" evidence="5">
    <location>
        <begin position="650"/>
        <end position="661"/>
    </location>
</feature>
<evidence type="ECO:0000256" key="1">
    <source>
        <dbReference type="ARBA" id="ARBA00004123"/>
    </source>
</evidence>
<comment type="subcellular location">
    <subcellularLocation>
        <location evidence="1">Nucleus</location>
    </subcellularLocation>
</comment>
<dbReference type="PANTHER" id="PTHR15107">
    <property type="entry name" value="RETINOBLASTOMA BINDING PROTEIN 8"/>
    <property type="match status" value="1"/>
</dbReference>
<evidence type="ECO:0000313" key="7">
    <source>
        <dbReference type="EMBL" id="KAJ3780821.1"/>
    </source>
</evidence>
<sequence>MTLEDETTNAFSSAAFRERDKAIQRRHEDEIRRHKIALDKMNQANADLRTSLFDLKNRSNRLVQSLGFDDLMEAQVYIDARKSEDGQTTYRDCLKLTGSLEDELKEAKTLIAKMENREKELEGECSVLRKAKDESTSAYRQLVKERQNLQERHNDTIKANNAAQERRQKDYEKWKGFKRWILCAADIEQFKYHEKEIGLDKVNRADGAKELFRIVKRKHYQLSQLDTLEDQMPIPPTNDESASSASTERIAMRPPDSETEDESQSLRWSQFPPHAIITAPVNNCSRTPTQSSSPVNPSLSRAKTPDPAVSGSIACSRPTTNPSPSPTNNLHSYISLSPQPHQQRRISSPVPFSPTLVSPSRSDHIGKSKQTKISFRYAQGCPSSPTPMPRTRQPVLPRHEKDDRLQQHGQGFDELPPKKFLKSNEGRRIPGGKITGDDSRSRRQSAPSTLKVTEDPTTPEPSAIPMSQSMSPYSRKESRNWSDARGREKQKDNDNYKENENVSNIPNSARHSQKRKRMLGDNQTTLESYKGKGKDKELDAAAKSTPKGPLDDYLVYKGRGRYGKDKNRGEEDAMINELYEIDSEQNAGLRYQFEEVVRGREKRRQLIGGDCDDCRDYYTAVGPKPPRLQPPLWKSPIKRSHDAGPSSKPCPHHRNNGKRGRSPRETGNQRKAPSTSASEISAHKQNISRHRAVWAPGNEPPGYWEIGFPNTQRAEEINKDAREMQRRQREMVEQEASKEGGRYRRK</sequence>
<dbReference type="InterPro" id="IPR013882">
    <property type="entry name" value="Ctp1_C"/>
</dbReference>
<evidence type="ECO:0000259" key="6">
    <source>
        <dbReference type="Pfam" id="PF08573"/>
    </source>
</evidence>
<keyword evidence="8" id="KW-1185">Reference proteome</keyword>
<evidence type="ECO:0000256" key="4">
    <source>
        <dbReference type="SAM" id="Coils"/>
    </source>
</evidence>
<evidence type="ECO:0000256" key="2">
    <source>
        <dbReference type="ARBA" id="ARBA00022763"/>
    </source>
</evidence>
<dbReference type="AlphaFoldDB" id="A0AA38KDH3"/>
<feature type="compositionally biased region" description="Basic and acidic residues" evidence="5">
    <location>
        <begin position="397"/>
        <end position="406"/>
    </location>
</feature>
<accession>A0AA38KDH3</accession>